<dbReference type="FunFam" id="3.40.50.720:FF:000173">
    <property type="entry name" value="3-oxoacyl-[acyl-carrier protein] reductase"/>
    <property type="match status" value="1"/>
</dbReference>
<keyword evidence="4" id="KW-1185">Reference proteome</keyword>
<dbReference type="Pfam" id="PF13561">
    <property type="entry name" value="adh_short_C2"/>
    <property type="match status" value="1"/>
</dbReference>
<name>A0A1H0IFR9_9HYPH</name>
<keyword evidence="2" id="KW-0560">Oxidoreductase</keyword>
<dbReference type="EMBL" id="FNIT01000005">
    <property type="protein sequence ID" value="SDO30130.1"/>
    <property type="molecule type" value="Genomic_DNA"/>
</dbReference>
<dbReference type="Proteomes" id="UP000198793">
    <property type="component" value="Unassembled WGS sequence"/>
</dbReference>
<dbReference type="AlphaFoldDB" id="A0A1H0IFR9"/>
<evidence type="ECO:0000313" key="4">
    <source>
        <dbReference type="Proteomes" id="UP000198793"/>
    </source>
</evidence>
<dbReference type="Gene3D" id="3.40.50.720">
    <property type="entry name" value="NAD(P)-binding Rossmann-like Domain"/>
    <property type="match status" value="1"/>
</dbReference>
<evidence type="ECO:0000256" key="2">
    <source>
        <dbReference type="ARBA" id="ARBA00023002"/>
    </source>
</evidence>
<organism evidence="3 4">
    <name type="scientific">Aureimonas jatrophae</name>
    <dbReference type="NCBI Taxonomy" id="1166073"/>
    <lineage>
        <taxon>Bacteria</taxon>
        <taxon>Pseudomonadati</taxon>
        <taxon>Pseudomonadota</taxon>
        <taxon>Alphaproteobacteria</taxon>
        <taxon>Hyphomicrobiales</taxon>
        <taxon>Aurantimonadaceae</taxon>
        <taxon>Aureimonas</taxon>
    </lineage>
</organism>
<sequence length="271" mass="28648">MASTDLNSLHGQTAIVTGSSSGIGEAIAKELAGRGADVVVNYHGAERDAQATVDNIVAMGRRSFKVQADVGSESNVIAMFDEAESRLGPIDIVVSNAGLQRDAKLADMTLDDWNMVINTNLTGGFLVGREAVRRFRKKGPRPEVSRALGKLIFDSSVHQVIPWAFHVNYAASKGGIKLLMESIAQEVSCEGIRVNAVGPGAIATDINKVARETPGGLDAMLKLIPSGRVGDPVDVARVVGFLASDASDYMTGQTLFVDGGMTLYPEFRGNG</sequence>
<dbReference type="RefSeq" id="WP_090673613.1">
    <property type="nucleotide sequence ID" value="NZ_FNIT01000005.1"/>
</dbReference>
<dbReference type="GO" id="GO:0016616">
    <property type="term" value="F:oxidoreductase activity, acting on the CH-OH group of donors, NAD or NADP as acceptor"/>
    <property type="evidence" value="ECO:0007669"/>
    <property type="project" value="TreeGrafter"/>
</dbReference>
<dbReference type="PANTHER" id="PTHR42760:SF132">
    <property type="entry name" value="SHORT-CHAIN DEHYDROGENASE_REDUCTASE FAMILY PROTEIN"/>
    <property type="match status" value="1"/>
</dbReference>
<dbReference type="STRING" id="1166073.SAMN05192530_105116"/>
<reference evidence="3 4" key="1">
    <citation type="submission" date="2016-10" db="EMBL/GenBank/DDBJ databases">
        <authorList>
            <person name="de Groot N.N."/>
        </authorList>
    </citation>
    <scope>NUCLEOTIDE SEQUENCE [LARGE SCALE GENOMIC DNA]</scope>
    <source>
        <strain evidence="4">L7-484,KACC 16230,DSM 25025</strain>
    </source>
</reference>
<evidence type="ECO:0000313" key="3">
    <source>
        <dbReference type="EMBL" id="SDO30130.1"/>
    </source>
</evidence>
<dbReference type="InterPro" id="IPR002347">
    <property type="entry name" value="SDR_fam"/>
</dbReference>
<dbReference type="InterPro" id="IPR036291">
    <property type="entry name" value="NAD(P)-bd_dom_sf"/>
</dbReference>
<dbReference type="SUPFAM" id="SSF51735">
    <property type="entry name" value="NAD(P)-binding Rossmann-fold domains"/>
    <property type="match status" value="1"/>
</dbReference>
<comment type="similarity">
    <text evidence="1">Belongs to the short-chain dehydrogenases/reductases (SDR) family.</text>
</comment>
<protein>
    <submittedName>
        <fullName evidence="3">Glucose 1-dehydrogenase</fullName>
    </submittedName>
</protein>
<dbReference type="PRINTS" id="PR00080">
    <property type="entry name" value="SDRFAMILY"/>
</dbReference>
<dbReference type="PRINTS" id="PR00081">
    <property type="entry name" value="GDHRDH"/>
</dbReference>
<evidence type="ECO:0000256" key="1">
    <source>
        <dbReference type="ARBA" id="ARBA00006484"/>
    </source>
</evidence>
<proteinExistence type="inferred from homology"/>
<dbReference type="OrthoDB" id="9790146at2"/>
<dbReference type="PANTHER" id="PTHR42760">
    <property type="entry name" value="SHORT-CHAIN DEHYDROGENASES/REDUCTASES FAMILY MEMBER"/>
    <property type="match status" value="1"/>
</dbReference>
<dbReference type="InterPro" id="IPR020904">
    <property type="entry name" value="Sc_DH/Rdtase_CS"/>
</dbReference>
<accession>A0A1H0IFR9</accession>
<gene>
    <name evidence="3" type="ORF">SAMN05192530_105116</name>
</gene>
<dbReference type="PROSITE" id="PS00061">
    <property type="entry name" value="ADH_SHORT"/>
    <property type="match status" value="1"/>
</dbReference>